<feature type="repeat" description="WD" evidence="3">
    <location>
        <begin position="130"/>
        <end position="169"/>
    </location>
</feature>
<dbReference type="SMART" id="SM00320">
    <property type="entry name" value="WD40"/>
    <property type="match status" value="4"/>
</dbReference>
<protein>
    <submittedName>
        <fullName evidence="4">Uncharacterized protein</fullName>
    </submittedName>
</protein>
<evidence type="ECO:0000256" key="1">
    <source>
        <dbReference type="ARBA" id="ARBA00022574"/>
    </source>
</evidence>
<evidence type="ECO:0000313" key="5">
    <source>
        <dbReference type="Proteomes" id="UP001642483"/>
    </source>
</evidence>
<accession>A0ABP0FX58</accession>
<dbReference type="InterPro" id="IPR019775">
    <property type="entry name" value="WD40_repeat_CS"/>
</dbReference>
<dbReference type="PROSITE" id="PS50294">
    <property type="entry name" value="WD_REPEATS_REGION"/>
    <property type="match status" value="2"/>
</dbReference>
<dbReference type="PROSITE" id="PS00678">
    <property type="entry name" value="WD_REPEATS_1"/>
    <property type="match status" value="2"/>
</dbReference>
<keyword evidence="5" id="KW-1185">Reference proteome</keyword>
<organism evidence="4 5">
    <name type="scientific">Clavelina lepadiformis</name>
    <name type="common">Light-bulb sea squirt</name>
    <name type="synonym">Ascidia lepadiformis</name>
    <dbReference type="NCBI Taxonomy" id="159417"/>
    <lineage>
        <taxon>Eukaryota</taxon>
        <taxon>Metazoa</taxon>
        <taxon>Chordata</taxon>
        <taxon>Tunicata</taxon>
        <taxon>Ascidiacea</taxon>
        <taxon>Aplousobranchia</taxon>
        <taxon>Clavelinidae</taxon>
        <taxon>Clavelina</taxon>
    </lineage>
</organism>
<keyword evidence="2" id="KW-0677">Repeat</keyword>
<reference evidence="4 5" key="1">
    <citation type="submission" date="2024-02" db="EMBL/GenBank/DDBJ databases">
        <authorList>
            <person name="Daric V."/>
            <person name="Darras S."/>
        </authorList>
    </citation>
    <scope>NUCLEOTIDE SEQUENCE [LARGE SCALE GENOMIC DNA]</scope>
</reference>
<dbReference type="InterPro" id="IPR020472">
    <property type="entry name" value="WD40_PAC1"/>
</dbReference>
<dbReference type="InterPro" id="IPR036322">
    <property type="entry name" value="WD40_repeat_dom_sf"/>
</dbReference>
<dbReference type="EMBL" id="CAWYQH010000097">
    <property type="protein sequence ID" value="CAK8683238.1"/>
    <property type="molecule type" value="Genomic_DNA"/>
</dbReference>
<dbReference type="PANTHER" id="PTHR19848">
    <property type="entry name" value="WD40 REPEAT PROTEIN"/>
    <property type="match status" value="1"/>
</dbReference>
<name>A0ABP0FX58_CLALP</name>
<dbReference type="SUPFAM" id="SSF50978">
    <property type="entry name" value="WD40 repeat-like"/>
    <property type="match status" value="1"/>
</dbReference>
<dbReference type="PROSITE" id="PS50082">
    <property type="entry name" value="WD_REPEATS_2"/>
    <property type="match status" value="3"/>
</dbReference>
<evidence type="ECO:0000256" key="2">
    <source>
        <dbReference type="ARBA" id="ARBA00022737"/>
    </source>
</evidence>
<evidence type="ECO:0000256" key="3">
    <source>
        <dbReference type="PROSITE-ProRule" id="PRU00221"/>
    </source>
</evidence>
<dbReference type="InterPro" id="IPR001680">
    <property type="entry name" value="WD40_rpt"/>
</dbReference>
<gene>
    <name evidence="4" type="ORF">CVLEPA_LOCUS14332</name>
</gene>
<dbReference type="Proteomes" id="UP001642483">
    <property type="component" value="Unassembled WGS sequence"/>
</dbReference>
<sequence>MKGHTSTVFCMDCDQDMTKLYSGSADRSIRVWDVEEGLCLRVIWTGEASSIMSISFSQGLLACTSGGRVSIWDPQNGACVRSFNAHKTRIESIKLRMDDTSARSGIVISGGQDGRLKYWKVFGLGPVIKLNEHKDQINCVCADKTRIVTASYDNTIIVWDFREARSASRASTSYG</sequence>
<dbReference type="Gene3D" id="2.130.10.10">
    <property type="entry name" value="YVTN repeat-like/Quinoprotein amine dehydrogenase"/>
    <property type="match status" value="2"/>
</dbReference>
<feature type="repeat" description="WD" evidence="3">
    <location>
        <begin position="83"/>
        <end position="121"/>
    </location>
</feature>
<dbReference type="Pfam" id="PF00400">
    <property type="entry name" value="WD40"/>
    <property type="match status" value="3"/>
</dbReference>
<dbReference type="PANTHER" id="PTHR19848:SF8">
    <property type="entry name" value="F-BOX AND WD REPEAT DOMAIN CONTAINING 7"/>
    <property type="match status" value="1"/>
</dbReference>
<dbReference type="PRINTS" id="PR00320">
    <property type="entry name" value="GPROTEINBRPT"/>
</dbReference>
<evidence type="ECO:0000313" key="4">
    <source>
        <dbReference type="EMBL" id="CAK8683238.1"/>
    </source>
</evidence>
<comment type="caution">
    <text evidence="4">The sequence shown here is derived from an EMBL/GenBank/DDBJ whole genome shotgun (WGS) entry which is preliminary data.</text>
</comment>
<keyword evidence="1 3" id="KW-0853">WD repeat</keyword>
<proteinExistence type="predicted"/>
<dbReference type="InterPro" id="IPR015943">
    <property type="entry name" value="WD40/YVTN_repeat-like_dom_sf"/>
</dbReference>
<feature type="repeat" description="WD" evidence="3">
    <location>
        <begin position="1"/>
        <end position="42"/>
    </location>
</feature>